<reference evidence="2 3" key="1">
    <citation type="submission" date="2018-05" db="EMBL/GenBank/DDBJ databases">
        <title>Genomic Encyclopedia of Type Strains, Phase I: the one thousand microbial genomes (KMG-I) project.</title>
        <authorList>
            <person name="Kyrpides N."/>
        </authorList>
    </citation>
    <scope>NUCLEOTIDE SEQUENCE [LARGE SCALE GENOMIC DNA]</scope>
    <source>
        <strain evidence="2 3">DSM 15611</strain>
    </source>
</reference>
<feature type="transmembrane region" description="Helical" evidence="1">
    <location>
        <begin position="29"/>
        <end position="51"/>
    </location>
</feature>
<name>A0A318HTA8_9BACT</name>
<keyword evidence="1" id="KW-0472">Membrane</keyword>
<keyword evidence="1" id="KW-0812">Transmembrane</keyword>
<keyword evidence="3" id="KW-1185">Reference proteome</keyword>
<evidence type="ECO:0000313" key="3">
    <source>
        <dbReference type="Proteomes" id="UP000248314"/>
    </source>
</evidence>
<dbReference type="Proteomes" id="UP000248314">
    <property type="component" value="Unassembled WGS sequence"/>
</dbReference>
<feature type="transmembrane region" description="Helical" evidence="1">
    <location>
        <begin position="259"/>
        <end position="278"/>
    </location>
</feature>
<dbReference type="OrthoDB" id="1080271at2"/>
<feature type="transmembrane region" description="Helical" evidence="1">
    <location>
        <begin position="215"/>
        <end position="238"/>
    </location>
</feature>
<feature type="transmembrane region" description="Helical" evidence="1">
    <location>
        <begin position="166"/>
        <end position="184"/>
    </location>
</feature>
<dbReference type="AlphaFoldDB" id="A0A318HTA8"/>
<feature type="transmembrane region" description="Helical" evidence="1">
    <location>
        <begin position="63"/>
        <end position="87"/>
    </location>
</feature>
<protein>
    <submittedName>
        <fullName evidence="2">Uncharacterized protein</fullName>
    </submittedName>
</protein>
<accession>A0A318HTA8</accession>
<gene>
    <name evidence="2" type="ORF">EJ73_01644</name>
</gene>
<dbReference type="RefSeq" id="WP_025816013.1">
    <property type="nucleotide sequence ID" value="NZ_BAIZ01000017.1"/>
</dbReference>
<dbReference type="STRING" id="1122991.GCA_000613445_01770"/>
<proteinExistence type="predicted"/>
<feature type="transmembrane region" description="Helical" evidence="1">
    <location>
        <begin position="108"/>
        <end position="129"/>
    </location>
</feature>
<feature type="transmembrane region" description="Helical" evidence="1">
    <location>
        <begin position="191"/>
        <end position="209"/>
    </location>
</feature>
<keyword evidence="1" id="KW-1133">Transmembrane helix</keyword>
<organism evidence="2 3">
    <name type="scientific">Hoylesella shahii DSM 15611 = JCM 12083</name>
    <dbReference type="NCBI Taxonomy" id="1122991"/>
    <lineage>
        <taxon>Bacteria</taxon>
        <taxon>Pseudomonadati</taxon>
        <taxon>Bacteroidota</taxon>
        <taxon>Bacteroidia</taxon>
        <taxon>Bacteroidales</taxon>
        <taxon>Prevotellaceae</taxon>
        <taxon>Hoylesella</taxon>
    </lineage>
</organism>
<comment type="caution">
    <text evidence="2">The sequence shown here is derived from an EMBL/GenBank/DDBJ whole genome shotgun (WGS) entry which is preliminary data.</text>
</comment>
<evidence type="ECO:0000256" key="1">
    <source>
        <dbReference type="SAM" id="Phobius"/>
    </source>
</evidence>
<evidence type="ECO:0000313" key="2">
    <source>
        <dbReference type="EMBL" id="PXX21502.1"/>
    </source>
</evidence>
<sequence length="568" mass="64375">MSNINNNFSFSRFGAYLNKLLVERWRTSVMRVGILFGSMLMIEFLVSISSYDNHTSSDRGFEILFVCYAISLLVSGSIFASDLMSGARRKAERISALAFPVTPFENWLARWVICVPLYLVTYLVCMYAAETLRVVLVGSVFPQIELHFVPIFAYSNFLDWDLSPAWLLYFWVTAVYVVGSVFFMRRPTLKTTMLLFLMFWGGSLTLFLGGRHLDYSYSLLIRSLYWFAWLSVPFLWWLSYLGFKDLEVIDEFSFKRSKVWIVGYFVCALVVANVGIWGQALGDAKFSYDDVAEDGKGFYLDRTIEKRIAPVTVIAYNDSSNADYSSDNNIAFTVEVNYVNDASQCSVIYPDEVLKVWQKDNVLYYALSDSVQTNDGYYLNFLYGPDGKADVDEAVSNGKIVYQVKGIDGKVRKVLDRNYDERNKARIIVNTLPGSLVVNQPAGHNVYIGTGKTRSITVNSKGELKFTSAFKLDSLVLNDVYRVDLNSAQINVMKVQLGLDPENEYAGDTEFVPTDKAMVNHVEVVGSGEISQIDDVRFKRLVLLPSKDGNLNIELKNVKRKMVVQGQE</sequence>
<dbReference type="EMBL" id="QJJX01000018">
    <property type="protein sequence ID" value="PXX21502.1"/>
    <property type="molecule type" value="Genomic_DNA"/>
</dbReference>